<sequence>MAMYYYACRLTAACSSPAPASHKVAPPPFKQYKSVATISHQPGPSRQSDKISLMPVASTHHHDHSCIGNADNPSHPSDHLDDPLKSEALVYCDDSLISGRLEALVGNLVPTADYYPDRAFLFAF</sequence>
<evidence type="ECO:0000313" key="4">
    <source>
        <dbReference type="EMBL" id="JAG53666.1"/>
    </source>
</evidence>
<feature type="non-terminal residue" evidence="4">
    <location>
        <position position="124"/>
    </location>
</feature>
<proteinExistence type="predicted"/>
<organism evidence="4">
    <name type="scientific">Lygus hesperus</name>
    <name type="common">Western plant bug</name>
    <dbReference type="NCBI Taxonomy" id="30085"/>
    <lineage>
        <taxon>Eukaryota</taxon>
        <taxon>Metazoa</taxon>
        <taxon>Ecdysozoa</taxon>
        <taxon>Arthropoda</taxon>
        <taxon>Hexapoda</taxon>
        <taxon>Insecta</taxon>
        <taxon>Pterygota</taxon>
        <taxon>Neoptera</taxon>
        <taxon>Paraneoptera</taxon>
        <taxon>Hemiptera</taxon>
        <taxon>Heteroptera</taxon>
        <taxon>Panheteroptera</taxon>
        <taxon>Cimicomorpha</taxon>
        <taxon>Miridae</taxon>
        <taxon>Mirini</taxon>
        <taxon>Lygus</taxon>
    </lineage>
</organism>
<dbReference type="AlphaFoldDB" id="A0A0K8SK33"/>
<dbReference type="EMBL" id="GBRD01012158">
    <property type="protein sequence ID" value="JAG53666.1"/>
    <property type="molecule type" value="Transcribed_RNA"/>
</dbReference>
<feature type="domain" description="N-terminal Ras-GEF" evidence="3">
    <location>
        <begin position="92"/>
        <end position="124"/>
    </location>
</feature>
<name>A0A0K8SK33_LYGHE</name>
<dbReference type="PROSITE" id="PS50212">
    <property type="entry name" value="RASGEF_NTER"/>
    <property type="match status" value="1"/>
</dbReference>
<dbReference type="InterPro" id="IPR000651">
    <property type="entry name" value="Ras-like_Gua-exchang_fac_N"/>
</dbReference>
<feature type="region of interest" description="Disordered" evidence="2">
    <location>
        <begin position="60"/>
        <end position="81"/>
    </location>
</feature>
<evidence type="ECO:0000256" key="2">
    <source>
        <dbReference type="SAM" id="MobiDB-lite"/>
    </source>
</evidence>
<keyword evidence="1" id="KW-0344">Guanine-nucleotide releasing factor</keyword>
<reference evidence="4" key="1">
    <citation type="submission" date="2014-09" db="EMBL/GenBank/DDBJ databases">
        <authorList>
            <person name="Magalhaes I.L.F."/>
            <person name="Oliveira U."/>
            <person name="Santos F.R."/>
            <person name="Vidigal T.H.D.A."/>
            <person name="Brescovit A.D."/>
            <person name="Santos A.J."/>
        </authorList>
    </citation>
    <scope>NUCLEOTIDE SEQUENCE</scope>
</reference>
<evidence type="ECO:0000259" key="3">
    <source>
        <dbReference type="PROSITE" id="PS50212"/>
    </source>
</evidence>
<dbReference type="GO" id="GO:0005085">
    <property type="term" value="F:guanyl-nucleotide exchange factor activity"/>
    <property type="evidence" value="ECO:0007669"/>
    <property type="project" value="UniProtKB-KW"/>
</dbReference>
<accession>A0A0K8SK33</accession>
<evidence type="ECO:0000256" key="1">
    <source>
        <dbReference type="PROSITE-ProRule" id="PRU00135"/>
    </source>
</evidence>
<protein>
    <recommendedName>
        <fullName evidence="3">N-terminal Ras-GEF domain-containing protein</fullName>
    </recommendedName>
</protein>